<dbReference type="GO" id="GO:0008270">
    <property type="term" value="F:zinc ion binding"/>
    <property type="evidence" value="ECO:0007669"/>
    <property type="project" value="UniProtKB-KW"/>
</dbReference>
<feature type="region of interest" description="Disordered" evidence="6">
    <location>
        <begin position="210"/>
        <end position="280"/>
    </location>
</feature>
<keyword evidence="3" id="KW-0863">Zinc-finger</keyword>
<evidence type="ECO:0000313" key="10">
    <source>
        <dbReference type="Proteomes" id="UP000559256"/>
    </source>
</evidence>
<evidence type="ECO:0000256" key="3">
    <source>
        <dbReference type="ARBA" id="ARBA00022771"/>
    </source>
</evidence>
<dbReference type="InterPro" id="IPR002492">
    <property type="entry name" value="Transposase_Tc1-like"/>
</dbReference>
<sequence length="637" mass="71737">MPFREIGNLVEPQLSATTVGDHLAQENYHRRVARKVVLLKKTQKMKRLAWARTHQGQDWEKVIWSDESYVYIGDPKGQVWVTRRPEEEWEEDCLIPTFKQSSIRVMVWGCIMKGKKGPLVVLEYPGGKGGGMNAKRYQEQVLGGKLVEFYQEMDSERQNIAFQQDGAPSHTAKTRLKWLKDHNIKVFPHPPSSPDLNPIEDVWRELKKHQARARAKASENAASNAVAGEHVTTKNTESTHASKRKPTGDANRNQQHKKKRRSKKTGNESAAEDTAKNTAPELMVDLAMSSSESEVDNKAKLSKKKECVLCRKQDVVDTSTCRHHMQSDHGGKYRKWARENNFISMLPEDSQARCQEKQDPAQSSIEGHVRPLPPRENVVPYSDALFLEAAIEWLAETNQPIDAIHHPKFQNMIDIAAQATNGIKIPGRKATRRAIIDLFKKNISALRQRLLSEAVQGTISITCDAWQAGNGDAYFAVTGHWIEEKAPGEWKLEGVLLGFTQMNSAHSGLALGRALFKILRRFKIVNKLGWVTCDNASNNGTMLETLGQLALISTHSKAKHYDPESPESHEPDLEAVECDVLGLVRAIVVKVCSSAKRKQEFLDLQLRTTNKALQLLIDMVCVKKLSTCFAFLERLPI</sequence>
<dbReference type="PANTHER" id="PTHR46481">
    <property type="entry name" value="ZINC FINGER BED DOMAIN-CONTAINING PROTEIN 4"/>
    <property type="match status" value="1"/>
</dbReference>
<dbReference type="GO" id="GO:0005634">
    <property type="term" value="C:nucleus"/>
    <property type="evidence" value="ECO:0007669"/>
    <property type="project" value="UniProtKB-SubCell"/>
</dbReference>
<evidence type="ECO:0000259" key="7">
    <source>
        <dbReference type="Pfam" id="PF01498"/>
    </source>
</evidence>
<feature type="domain" description="Transposase Tc1-like" evidence="7">
    <location>
        <begin position="11"/>
        <end position="55"/>
    </location>
</feature>
<keyword evidence="2" id="KW-0479">Metal-binding</keyword>
<keyword evidence="5" id="KW-0539">Nucleus</keyword>
<evidence type="ECO:0000256" key="6">
    <source>
        <dbReference type="SAM" id="MobiDB-lite"/>
    </source>
</evidence>
<dbReference type="Gene3D" id="3.30.420.10">
    <property type="entry name" value="Ribonuclease H-like superfamily/Ribonuclease H"/>
    <property type="match status" value="1"/>
</dbReference>
<dbReference type="InterPro" id="IPR038717">
    <property type="entry name" value="Tc1-like_DDE_dom"/>
</dbReference>
<feature type="domain" description="Tc1-like transposase DDE" evidence="8">
    <location>
        <begin position="152"/>
        <end position="216"/>
    </location>
</feature>
<evidence type="ECO:0000259" key="8">
    <source>
        <dbReference type="Pfam" id="PF13358"/>
    </source>
</evidence>
<comment type="caution">
    <text evidence="9">The sequence shown here is derived from an EMBL/GenBank/DDBJ whole genome shotgun (WGS) entry which is preliminary data.</text>
</comment>
<dbReference type="InterPro" id="IPR052035">
    <property type="entry name" value="ZnF_BED_domain_contain"/>
</dbReference>
<protein>
    <recommendedName>
        <fullName evidence="11">Transposase</fullName>
    </recommendedName>
</protein>
<evidence type="ECO:0000256" key="5">
    <source>
        <dbReference type="ARBA" id="ARBA00023242"/>
    </source>
</evidence>
<feature type="compositionally biased region" description="Basic residues" evidence="6">
    <location>
        <begin position="254"/>
        <end position="264"/>
    </location>
</feature>
<keyword evidence="10" id="KW-1185">Reference proteome</keyword>
<dbReference type="OrthoDB" id="3256444at2759"/>
<accession>A0A8H5FI12</accession>
<gene>
    <name evidence="9" type="ORF">D9758_016988</name>
</gene>
<dbReference type="AlphaFoldDB" id="A0A8H5FI12"/>
<evidence type="ECO:0000256" key="4">
    <source>
        <dbReference type="ARBA" id="ARBA00022833"/>
    </source>
</evidence>
<reference evidence="9 10" key="1">
    <citation type="journal article" date="2020" name="ISME J.">
        <title>Uncovering the hidden diversity of litter-decomposition mechanisms in mushroom-forming fungi.</title>
        <authorList>
            <person name="Floudas D."/>
            <person name="Bentzer J."/>
            <person name="Ahren D."/>
            <person name="Johansson T."/>
            <person name="Persson P."/>
            <person name="Tunlid A."/>
        </authorList>
    </citation>
    <scope>NUCLEOTIDE SEQUENCE [LARGE SCALE GENOMIC DNA]</scope>
    <source>
        <strain evidence="9 10">CBS 291.85</strain>
    </source>
</reference>
<evidence type="ECO:0008006" key="11">
    <source>
        <dbReference type="Google" id="ProtNLM"/>
    </source>
</evidence>
<dbReference type="EMBL" id="JAACJM010000216">
    <property type="protein sequence ID" value="KAF5337526.1"/>
    <property type="molecule type" value="Genomic_DNA"/>
</dbReference>
<keyword evidence="4" id="KW-0862">Zinc</keyword>
<dbReference type="Pfam" id="PF13358">
    <property type="entry name" value="DDE_3"/>
    <property type="match status" value="1"/>
</dbReference>
<evidence type="ECO:0000256" key="2">
    <source>
        <dbReference type="ARBA" id="ARBA00022723"/>
    </source>
</evidence>
<comment type="subcellular location">
    <subcellularLocation>
        <location evidence="1">Nucleus</location>
    </subcellularLocation>
</comment>
<evidence type="ECO:0000313" key="9">
    <source>
        <dbReference type="EMBL" id="KAF5337526.1"/>
    </source>
</evidence>
<dbReference type="GO" id="GO:0003677">
    <property type="term" value="F:DNA binding"/>
    <property type="evidence" value="ECO:0007669"/>
    <property type="project" value="InterPro"/>
</dbReference>
<dbReference type="Pfam" id="PF01498">
    <property type="entry name" value="HTH_Tnp_Tc3_2"/>
    <property type="match status" value="1"/>
</dbReference>
<dbReference type="PANTHER" id="PTHR46481:SF10">
    <property type="entry name" value="ZINC FINGER BED DOMAIN-CONTAINING PROTEIN 39"/>
    <property type="match status" value="1"/>
</dbReference>
<proteinExistence type="predicted"/>
<dbReference type="InterPro" id="IPR036397">
    <property type="entry name" value="RNaseH_sf"/>
</dbReference>
<dbReference type="GO" id="GO:0006313">
    <property type="term" value="P:DNA transposition"/>
    <property type="evidence" value="ECO:0007669"/>
    <property type="project" value="InterPro"/>
</dbReference>
<evidence type="ECO:0000256" key="1">
    <source>
        <dbReference type="ARBA" id="ARBA00004123"/>
    </source>
</evidence>
<organism evidence="9 10">
    <name type="scientific">Tetrapyrgos nigripes</name>
    <dbReference type="NCBI Taxonomy" id="182062"/>
    <lineage>
        <taxon>Eukaryota</taxon>
        <taxon>Fungi</taxon>
        <taxon>Dikarya</taxon>
        <taxon>Basidiomycota</taxon>
        <taxon>Agaricomycotina</taxon>
        <taxon>Agaricomycetes</taxon>
        <taxon>Agaricomycetidae</taxon>
        <taxon>Agaricales</taxon>
        <taxon>Marasmiineae</taxon>
        <taxon>Marasmiaceae</taxon>
        <taxon>Tetrapyrgos</taxon>
    </lineage>
</organism>
<dbReference type="GO" id="GO:0015074">
    <property type="term" value="P:DNA integration"/>
    <property type="evidence" value="ECO:0007669"/>
    <property type="project" value="InterPro"/>
</dbReference>
<dbReference type="SUPFAM" id="SSF53098">
    <property type="entry name" value="Ribonuclease H-like"/>
    <property type="match status" value="1"/>
</dbReference>
<feature type="compositionally biased region" description="Low complexity" evidence="6">
    <location>
        <begin position="218"/>
        <end position="227"/>
    </location>
</feature>
<dbReference type="InterPro" id="IPR012337">
    <property type="entry name" value="RNaseH-like_sf"/>
</dbReference>
<name>A0A8H5FI12_9AGAR</name>
<dbReference type="Proteomes" id="UP000559256">
    <property type="component" value="Unassembled WGS sequence"/>
</dbReference>